<keyword evidence="9" id="KW-1185">Reference proteome</keyword>
<proteinExistence type="inferred from homology"/>
<evidence type="ECO:0000256" key="2">
    <source>
        <dbReference type="ARBA" id="ARBA00022692"/>
    </source>
</evidence>
<protein>
    <recommendedName>
        <fullName evidence="7">Rhodopsin domain-containing protein</fullName>
    </recommendedName>
</protein>
<dbReference type="EMBL" id="JAQQWM010000003">
    <property type="protein sequence ID" value="KAK8071948.1"/>
    <property type="molecule type" value="Genomic_DNA"/>
</dbReference>
<comment type="subcellular location">
    <subcellularLocation>
        <location evidence="1">Membrane</location>
        <topology evidence="1">Multi-pass membrane protein</topology>
    </subcellularLocation>
</comment>
<reference evidence="8 9" key="1">
    <citation type="submission" date="2023-01" db="EMBL/GenBank/DDBJ databases">
        <title>Analysis of 21 Apiospora genomes using comparative genomics revels a genus with tremendous synthesis potential of carbohydrate active enzymes and secondary metabolites.</title>
        <authorList>
            <person name="Sorensen T."/>
        </authorList>
    </citation>
    <scope>NUCLEOTIDE SEQUENCE [LARGE SCALE GENOMIC DNA]</scope>
    <source>
        <strain evidence="8 9">CBS 83171</strain>
    </source>
</reference>
<organism evidence="8 9">
    <name type="scientific">Apiospora saccharicola</name>
    <dbReference type="NCBI Taxonomy" id="335842"/>
    <lineage>
        <taxon>Eukaryota</taxon>
        <taxon>Fungi</taxon>
        <taxon>Dikarya</taxon>
        <taxon>Ascomycota</taxon>
        <taxon>Pezizomycotina</taxon>
        <taxon>Sordariomycetes</taxon>
        <taxon>Xylariomycetidae</taxon>
        <taxon>Amphisphaeriales</taxon>
        <taxon>Apiosporaceae</taxon>
        <taxon>Apiospora</taxon>
    </lineage>
</organism>
<keyword evidence="4 6" id="KW-0472">Membrane</keyword>
<evidence type="ECO:0000256" key="5">
    <source>
        <dbReference type="ARBA" id="ARBA00038359"/>
    </source>
</evidence>
<feature type="transmembrane region" description="Helical" evidence="6">
    <location>
        <begin position="96"/>
        <end position="119"/>
    </location>
</feature>
<dbReference type="Proteomes" id="UP001446871">
    <property type="component" value="Unassembled WGS sequence"/>
</dbReference>
<evidence type="ECO:0000256" key="4">
    <source>
        <dbReference type="ARBA" id="ARBA00023136"/>
    </source>
</evidence>
<evidence type="ECO:0000259" key="7">
    <source>
        <dbReference type="Pfam" id="PF20684"/>
    </source>
</evidence>
<dbReference type="Pfam" id="PF20684">
    <property type="entry name" value="Fung_rhodopsin"/>
    <property type="match status" value="1"/>
</dbReference>
<sequence>MTAVRCRGYNILELIFGFYVYFLKFSTLALFRELFRDVSKTTKNVLRGMTYLTTLCCVVSITATLYTSFPADRLCDPKMDLSVTAYKNVVNGEYNYVSTLVLDLAIFIIPVRQLFPLWLESRKKTGILIAFGLGFGLVIKLYKLKQAFANVSDNRTCVIALGRICVVELEVVTKALTNKLLMGLEPSVGIIAVCIPPDPAPVPPTRPPPHC</sequence>
<name>A0ABR1VL69_9PEZI</name>
<feature type="domain" description="Rhodopsin" evidence="7">
    <location>
        <begin position="11"/>
        <end position="196"/>
    </location>
</feature>
<evidence type="ECO:0000313" key="9">
    <source>
        <dbReference type="Proteomes" id="UP001446871"/>
    </source>
</evidence>
<comment type="similarity">
    <text evidence="5">Belongs to the SAT4 family.</text>
</comment>
<evidence type="ECO:0000256" key="1">
    <source>
        <dbReference type="ARBA" id="ARBA00004141"/>
    </source>
</evidence>
<feature type="transmembrane region" description="Helical" evidence="6">
    <location>
        <begin position="51"/>
        <end position="69"/>
    </location>
</feature>
<dbReference type="PANTHER" id="PTHR33048:SF47">
    <property type="entry name" value="INTEGRAL MEMBRANE PROTEIN-RELATED"/>
    <property type="match status" value="1"/>
</dbReference>
<evidence type="ECO:0000313" key="8">
    <source>
        <dbReference type="EMBL" id="KAK8071948.1"/>
    </source>
</evidence>
<gene>
    <name evidence="8" type="ORF">PG996_005296</name>
</gene>
<evidence type="ECO:0000256" key="6">
    <source>
        <dbReference type="SAM" id="Phobius"/>
    </source>
</evidence>
<dbReference type="InterPro" id="IPR049326">
    <property type="entry name" value="Rhodopsin_dom_fungi"/>
</dbReference>
<comment type="caution">
    <text evidence="8">The sequence shown here is derived from an EMBL/GenBank/DDBJ whole genome shotgun (WGS) entry which is preliminary data.</text>
</comment>
<dbReference type="InterPro" id="IPR052337">
    <property type="entry name" value="SAT4-like"/>
</dbReference>
<accession>A0ABR1VL69</accession>
<dbReference type="PANTHER" id="PTHR33048">
    <property type="entry name" value="PTH11-LIKE INTEGRAL MEMBRANE PROTEIN (AFU_ORTHOLOGUE AFUA_5G11245)"/>
    <property type="match status" value="1"/>
</dbReference>
<keyword evidence="3 6" id="KW-1133">Transmembrane helix</keyword>
<feature type="transmembrane region" description="Helical" evidence="6">
    <location>
        <begin position="125"/>
        <end position="142"/>
    </location>
</feature>
<keyword evidence="2 6" id="KW-0812">Transmembrane</keyword>
<feature type="transmembrane region" description="Helical" evidence="6">
    <location>
        <begin position="12"/>
        <end position="31"/>
    </location>
</feature>
<evidence type="ECO:0000256" key="3">
    <source>
        <dbReference type="ARBA" id="ARBA00022989"/>
    </source>
</evidence>